<protein>
    <submittedName>
        <fullName evidence="1">Uncharacterized protein</fullName>
    </submittedName>
</protein>
<gene>
    <name evidence="1" type="ORF">SAMN04515674_104242</name>
</gene>
<evidence type="ECO:0000313" key="1">
    <source>
        <dbReference type="EMBL" id="SFP61949.1"/>
    </source>
</evidence>
<proteinExistence type="predicted"/>
<accession>A0A1I5RTQ4</accession>
<sequence>MCTKVKFLSKSIAIRKIDEYAAILDNRKKPVRSYRCLECGYYHITSMTKRSYKAQERLMSLRRKYKKAKVLEYYDQKFNTIIMSLLTFKDWKRVQERLSNRDKFELYSYCIELFPNVFRVDYRRRDSPTITYETWKKKVAGNKVLSDVEQIAIWEVINLKYKHVVEEVEAEEFIST</sequence>
<name>A0A1I5RTQ4_9BACT</name>
<dbReference type="EMBL" id="FOXH01000004">
    <property type="protein sequence ID" value="SFP61949.1"/>
    <property type="molecule type" value="Genomic_DNA"/>
</dbReference>
<dbReference type="AlphaFoldDB" id="A0A1I5RTQ4"/>
<keyword evidence="2" id="KW-1185">Reference proteome</keyword>
<evidence type="ECO:0000313" key="2">
    <source>
        <dbReference type="Proteomes" id="UP000199306"/>
    </source>
</evidence>
<dbReference type="STRING" id="1079859.SAMN04515674_104242"/>
<organism evidence="1 2">
    <name type="scientific">Pseudarcicella hirudinis</name>
    <dbReference type="NCBI Taxonomy" id="1079859"/>
    <lineage>
        <taxon>Bacteria</taxon>
        <taxon>Pseudomonadati</taxon>
        <taxon>Bacteroidota</taxon>
        <taxon>Cytophagia</taxon>
        <taxon>Cytophagales</taxon>
        <taxon>Flectobacillaceae</taxon>
        <taxon>Pseudarcicella</taxon>
    </lineage>
</organism>
<dbReference type="Proteomes" id="UP000199306">
    <property type="component" value="Unassembled WGS sequence"/>
</dbReference>
<reference evidence="1 2" key="1">
    <citation type="submission" date="2016-10" db="EMBL/GenBank/DDBJ databases">
        <authorList>
            <person name="de Groot N.N."/>
        </authorList>
    </citation>
    <scope>NUCLEOTIDE SEQUENCE [LARGE SCALE GENOMIC DNA]</scope>
    <source>
        <strain evidence="2">E92,LMG 26720,CCM 7988</strain>
    </source>
</reference>